<feature type="compositionally biased region" description="Polar residues" evidence="5">
    <location>
        <begin position="392"/>
        <end position="401"/>
    </location>
</feature>
<dbReference type="GO" id="GO:0003755">
    <property type="term" value="F:peptidyl-prolyl cis-trans isomerase activity"/>
    <property type="evidence" value="ECO:0007669"/>
    <property type="project" value="UniProtKB-KW"/>
</dbReference>
<evidence type="ECO:0000256" key="1">
    <source>
        <dbReference type="ARBA" id="ARBA00000971"/>
    </source>
</evidence>
<dbReference type="PRINTS" id="PR00153">
    <property type="entry name" value="CSAPPISMRASE"/>
</dbReference>
<organism evidence="7 8">
    <name type="scientific">Clunio marinus</name>
    <dbReference type="NCBI Taxonomy" id="568069"/>
    <lineage>
        <taxon>Eukaryota</taxon>
        <taxon>Metazoa</taxon>
        <taxon>Ecdysozoa</taxon>
        <taxon>Arthropoda</taxon>
        <taxon>Hexapoda</taxon>
        <taxon>Insecta</taxon>
        <taxon>Pterygota</taxon>
        <taxon>Neoptera</taxon>
        <taxon>Endopterygota</taxon>
        <taxon>Diptera</taxon>
        <taxon>Nematocera</taxon>
        <taxon>Chironomoidea</taxon>
        <taxon>Chironomidae</taxon>
        <taxon>Clunio</taxon>
    </lineage>
</organism>
<feature type="compositionally biased region" description="Basic and acidic residues" evidence="5">
    <location>
        <begin position="341"/>
        <end position="380"/>
    </location>
</feature>
<dbReference type="GO" id="GO:0016018">
    <property type="term" value="F:cyclosporin A binding"/>
    <property type="evidence" value="ECO:0007669"/>
    <property type="project" value="TreeGrafter"/>
</dbReference>
<evidence type="ECO:0000313" key="7">
    <source>
        <dbReference type="EMBL" id="CRK90187.1"/>
    </source>
</evidence>
<dbReference type="Gene3D" id="2.40.100.10">
    <property type="entry name" value="Cyclophilin-like"/>
    <property type="match status" value="1"/>
</dbReference>
<gene>
    <name evidence="7" type="ORF">CLUMA_CG003901</name>
</gene>
<dbReference type="PROSITE" id="PS50072">
    <property type="entry name" value="CSA_PPIASE_2"/>
    <property type="match status" value="1"/>
</dbReference>
<dbReference type="STRING" id="568069.A0A1J1HQD1"/>
<dbReference type="GO" id="GO:0005739">
    <property type="term" value="C:mitochondrion"/>
    <property type="evidence" value="ECO:0007669"/>
    <property type="project" value="TreeGrafter"/>
</dbReference>
<evidence type="ECO:0000256" key="4">
    <source>
        <dbReference type="ARBA" id="ARBA00023235"/>
    </source>
</evidence>
<dbReference type="Proteomes" id="UP000183832">
    <property type="component" value="Unassembled WGS sequence"/>
</dbReference>
<feature type="compositionally biased region" description="Basic residues" evidence="5">
    <location>
        <begin position="623"/>
        <end position="633"/>
    </location>
</feature>
<dbReference type="EMBL" id="CVRI01000017">
    <property type="protein sequence ID" value="CRK90187.1"/>
    <property type="molecule type" value="Genomic_DNA"/>
</dbReference>
<keyword evidence="8" id="KW-1185">Reference proteome</keyword>
<dbReference type="Pfam" id="PF00160">
    <property type="entry name" value="Pro_isomerase"/>
    <property type="match status" value="1"/>
</dbReference>
<evidence type="ECO:0000256" key="3">
    <source>
        <dbReference type="ARBA" id="ARBA00023110"/>
    </source>
</evidence>
<protein>
    <recommendedName>
        <fullName evidence="2">peptidylprolyl isomerase</fullName>
        <ecNumber evidence="2">5.2.1.8</ecNumber>
    </recommendedName>
</protein>
<feature type="compositionally biased region" description="Basic residues" evidence="5">
    <location>
        <begin position="302"/>
        <end position="322"/>
    </location>
</feature>
<dbReference type="FunFam" id="2.40.100.10:FF:000005">
    <property type="entry name" value="Peptidyl-prolyl cis-trans isomerase G"/>
    <property type="match status" value="1"/>
</dbReference>
<evidence type="ECO:0000256" key="5">
    <source>
        <dbReference type="SAM" id="MobiDB-lite"/>
    </source>
</evidence>
<feature type="compositionally biased region" description="Basic residues" evidence="5">
    <location>
        <begin position="206"/>
        <end position="222"/>
    </location>
</feature>
<feature type="compositionally biased region" description="Basic residues" evidence="5">
    <location>
        <begin position="508"/>
        <end position="540"/>
    </location>
</feature>
<dbReference type="EC" id="5.2.1.8" evidence="2"/>
<evidence type="ECO:0000256" key="2">
    <source>
        <dbReference type="ARBA" id="ARBA00013194"/>
    </source>
</evidence>
<evidence type="ECO:0000259" key="6">
    <source>
        <dbReference type="PROSITE" id="PS50072"/>
    </source>
</evidence>
<dbReference type="PANTHER" id="PTHR11071">
    <property type="entry name" value="PEPTIDYL-PROLYL CIS-TRANS ISOMERASE"/>
    <property type="match status" value="1"/>
</dbReference>
<dbReference type="InterPro" id="IPR029000">
    <property type="entry name" value="Cyclophilin-like_dom_sf"/>
</dbReference>
<feature type="region of interest" description="Disordered" evidence="5">
    <location>
        <begin position="182"/>
        <end position="242"/>
    </location>
</feature>
<feature type="region of interest" description="Disordered" evidence="5">
    <location>
        <begin position="592"/>
        <end position="633"/>
    </location>
</feature>
<feature type="compositionally biased region" description="Low complexity" evidence="5">
    <location>
        <begin position="190"/>
        <end position="203"/>
    </location>
</feature>
<feature type="compositionally biased region" description="Acidic residues" evidence="5">
    <location>
        <begin position="229"/>
        <end position="238"/>
    </location>
</feature>
<feature type="compositionally biased region" description="Basic and acidic residues" evidence="5">
    <location>
        <begin position="467"/>
        <end position="506"/>
    </location>
</feature>
<dbReference type="OrthoDB" id="6630374at2759"/>
<comment type="catalytic activity">
    <reaction evidence="1">
        <text>[protein]-peptidylproline (omega=180) = [protein]-peptidylproline (omega=0)</text>
        <dbReference type="Rhea" id="RHEA:16237"/>
        <dbReference type="Rhea" id="RHEA-COMP:10747"/>
        <dbReference type="Rhea" id="RHEA-COMP:10748"/>
        <dbReference type="ChEBI" id="CHEBI:83833"/>
        <dbReference type="ChEBI" id="CHEBI:83834"/>
        <dbReference type="EC" id="5.2.1.8"/>
    </reaction>
</comment>
<dbReference type="PANTHER" id="PTHR11071:SF565">
    <property type="entry name" value="MOCA-CYP, ISOFORM A"/>
    <property type="match status" value="1"/>
</dbReference>
<feature type="domain" description="PPIase cyclophilin-type" evidence="6">
    <location>
        <begin position="8"/>
        <end position="173"/>
    </location>
</feature>
<dbReference type="InterPro" id="IPR002130">
    <property type="entry name" value="Cyclophilin-type_PPIase_dom"/>
</dbReference>
<feature type="compositionally biased region" description="Basic and acidic residues" evidence="5">
    <location>
        <begin position="551"/>
        <end position="568"/>
    </location>
</feature>
<keyword evidence="4" id="KW-0413">Isomerase</keyword>
<name>A0A1J1HQD1_9DIPT</name>
<dbReference type="AlphaFoldDB" id="A0A1J1HQD1"/>
<keyword evidence="3" id="KW-0697">Rotamase</keyword>
<reference evidence="7 8" key="1">
    <citation type="submission" date="2015-04" db="EMBL/GenBank/DDBJ databases">
        <authorList>
            <person name="Syromyatnikov M.Y."/>
            <person name="Popov V.N."/>
        </authorList>
    </citation>
    <scope>NUCLEOTIDE SEQUENCE [LARGE SCALE GENOMIC DNA]</scope>
</reference>
<evidence type="ECO:0000313" key="8">
    <source>
        <dbReference type="Proteomes" id="UP000183832"/>
    </source>
</evidence>
<feature type="compositionally biased region" description="Low complexity" evidence="5">
    <location>
        <begin position="602"/>
        <end position="617"/>
    </location>
</feature>
<proteinExistence type="predicted"/>
<dbReference type="SUPFAM" id="SSF50891">
    <property type="entry name" value="Cyclophilin-like"/>
    <property type="match status" value="1"/>
</dbReference>
<feature type="compositionally biased region" description="Basic and acidic residues" evidence="5">
    <location>
        <begin position="422"/>
        <end position="445"/>
    </location>
</feature>
<feature type="region of interest" description="Disordered" evidence="5">
    <location>
        <begin position="277"/>
        <end position="574"/>
    </location>
</feature>
<sequence length="633" mass="72439">MTNNVRCYFDISLSSVSLGRIVFELFNDVCPKTCENFRALCSGEKGIGKTSEKHLYYKGIIFHRVVKNFMIQSGDFVNGNGTGGESIYGGTFDDENLTLKHDQPYLLSMANRGKNTNGSQFFITTAPAPHLDNIHVVFGRVVTGQDVVRQIENLPVDRNSRPLEEPMVKTCGELIKQVKAKKEKKKKKIAASSGTDSSDSSSAPDKKKKKKKSSKKSKKASKEKKNESVEEGELESDNEMLNPMVSVTKIDPSEIPEVSHKFLMRGDRSHDVKTVANKNGEGMKERNFGWSKKSVPVSRSGRIIRGRGNFRYRTPSRSRSRSRSNTPEHWKAAQRNVIKMTDFERLEEQKKSREAELARRAEERRKRHEALSKSDGKKSFFELTQDVPPSPQIITVASSLTRPEKSPSVDLNALDYEESDSDKEAQNFRKAEEKNDKNGKSESVTKSHRRDRSRSKSRGSPVNRRSRSNDRPYRDRRDFRPLNRNRFNDNRRWDNNRRYRFDDNRWGHSNKRRTRSRSRSRSRNRSNRRRSSTPRHKREAKRTQSPPKASKSIERKPTQVDTQVKTKDEADDIAELERRVLAAKKVLEVMVKGKLKEKSKSRSSSSSSSASAAVSESSEGKRQARKRSSRFTS</sequence>
<accession>A0A1J1HQD1</accession>
<dbReference type="GO" id="GO:0006457">
    <property type="term" value="P:protein folding"/>
    <property type="evidence" value="ECO:0007669"/>
    <property type="project" value="TreeGrafter"/>
</dbReference>
<feature type="compositionally biased region" description="Basic residues" evidence="5">
    <location>
        <begin position="446"/>
        <end position="457"/>
    </location>
</feature>